<evidence type="ECO:0000256" key="2">
    <source>
        <dbReference type="ARBA" id="ARBA00023125"/>
    </source>
</evidence>
<evidence type="ECO:0008006" key="6">
    <source>
        <dbReference type="Google" id="ProtNLM"/>
    </source>
</evidence>
<dbReference type="InterPro" id="IPR008920">
    <property type="entry name" value="TF_FadR/GntR_C"/>
</dbReference>
<dbReference type="PATRIC" id="fig|1280946.3.peg.2700"/>
<reference evidence="4 5" key="1">
    <citation type="journal article" date="2014" name="Antonie Van Leeuwenhoek">
        <title>Hyphomonas beringensis sp. nov. and Hyphomonas chukchiensis sp. nov., isolated from surface seawater of the Bering Sea and Chukchi Sea.</title>
        <authorList>
            <person name="Li C."/>
            <person name="Lai Q."/>
            <person name="Li G."/>
            <person name="Dong C."/>
            <person name="Wang J."/>
            <person name="Liao Y."/>
            <person name="Shao Z."/>
        </authorList>
    </citation>
    <scope>NUCLEOTIDE SEQUENCE [LARGE SCALE GENOMIC DNA]</scope>
    <source>
        <strain evidence="4 5">25B14_1</strain>
    </source>
</reference>
<accession>A0A062UB70</accession>
<dbReference type="Gene3D" id="1.20.120.530">
    <property type="entry name" value="GntR ligand-binding domain-like"/>
    <property type="match status" value="1"/>
</dbReference>
<dbReference type="GO" id="GO:0003677">
    <property type="term" value="F:DNA binding"/>
    <property type="evidence" value="ECO:0007669"/>
    <property type="project" value="UniProtKB-KW"/>
</dbReference>
<dbReference type="STRING" id="1280946.HY29_03955"/>
<evidence type="ECO:0000313" key="4">
    <source>
        <dbReference type="EMBL" id="KCZ53385.1"/>
    </source>
</evidence>
<keyword evidence="5" id="KW-1185">Reference proteome</keyword>
<dbReference type="SUPFAM" id="SSF46785">
    <property type="entry name" value="Winged helix' DNA-binding domain"/>
    <property type="match status" value="1"/>
</dbReference>
<comment type="caution">
    <text evidence="4">The sequence shown here is derived from an EMBL/GenBank/DDBJ whole genome shotgun (WGS) entry which is preliminary data.</text>
</comment>
<evidence type="ECO:0000256" key="1">
    <source>
        <dbReference type="ARBA" id="ARBA00023015"/>
    </source>
</evidence>
<keyword evidence="2" id="KW-0238">DNA-binding</keyword>
<name>A0A062UB70_9PROT</name>
<keyword evidence="1" id="KW-0805">Transcription regulation</keyword>
<gene>
    <name evidence="4" type="ORF">HY29_03955</name>
</gene>
<dbReference type="eggNOG" id="COG1802">
    <property type="taxonomic scope" value="Bacteria"/>
</dbReference>
<evidence type="ECO:0000313" key="5">
    <source>
        <dbReference type="Proteomes" id="UP000027037"/>
    </source>
</evidence>
<dbReference type="AlphaFoldDB" id="A0A062UB70"/>
<dbReference type="InterPro" id="IPR036388">
    <property type="entry name" value="WH-like_DNA-bd_sf"/>
</dbReference>
<dbReference type="EMBL" id="AWFF01000054">
    <property type="protein sequence ID" value="KCZ53385.1"/>
    <property type="molecule type" value="Genomic_DNA"/>
</dbReference>
<dbReference type="Proteomes" id="UP000027037">
    <property type="component" value="Unassembled WGS sequence"/>
</dbReference>
<protein>
    <recommendedName>
        <fullName evidence="6">HTH gntR-type domain-containing protein</fullName>
    </recommendedName>
</protein>
<dbReference type="InterPro" id="IPR036390">
    <property type="entry name" value="WH_DNA-bd_sf"/>
</dbReference>
<organism evidence="4 5">
    <name type="scientific">Hyphomonas beringensis</name>
    <dbReference type="NCBI Taxonomy" id="1280946"/>
    <lineage>
        <taxon>Bacteria</taxon>
        <taxon>Pseudomonadati</taxon>
        <taxon>Pseudomonadota</taxon>
        <taxon>Alphaproteobacteria</taxon>
        <taxon>Hyphomonadales</taxon>
        <taxon>Hyphomonadaceae</taxon>
        <taxon>Hyphomonas</taxon>
    </lineage>
</organism>
<proteinExistence type="predicted"/>
<evidence type="ECO:0000256" key="3">
    <source>
        <dbReference type="ARBA" id="ARBA00023163"/>
    </source>
</evidence>
<dbReference type="Gene3D" id="1.10.10.10">
    <property type="entry name" value="Winged helix-like DNA-binding domain superfamily/Winged helix DNA-binding domain"/>
    <property type="match status" value="1"/>
</dbReference>
<sequence>MGDIQNLTSNSKSDMGGMTAEFDAHEDLQRQVKEAIICQRLAPGHKVTELVLTEMFDTTRTVARSLMEQLTVQGFLVSISPRITRVSPLTVLSIKENFALRKMLIPDLASESITFVNFSELERLNNEMSKANFSPENEADLLDLLHLNSEYNLALVSGVQYPLALKWAHLLEDVAKRIYWLYAKRTGDLPFNVRGHEEIEKLRHVDPARLKNMLRESLYQTEQRILTSIFFQEPLYAKNLGV</sequence>
<keyword evidence="3" id="KW-0804">Transcription</keyword>
<dbReference type="PANTHER" id="PTHR43537">
    <property type="entry name" value="TRANSCRIPTIONAL REGULATOR, GNTR FAMILY"/>
    <property type="match status" value="1"/>
</dbReference>
<dbReference type="PANTHER" id="PTHR43537:SF5">
    <property type="entry name" value="UXU OPERON TRANSCRIPTIONAL REGULATOR"/>
    <property type="match status" value="1"/>
</dbReference>